<evidence type="ECO:0000313" key="2">
    <source>
        <dbReference type="EMBL" id="CAI08402.1"/>
    </source>
</evidence>
<evidence type="ECO:0000313" key="3">
    <source>
        <dbReference type="Proteomes" id="UP000006552"/>
    </source>
</evidence>
<feature type="compositionally biased region" description="Basic residues" evidence="1">
    <location>
        <begin position="1"/>
        <end position="10"/>
    </location>
</feature>
<organism evidence="2 3">
    <name type="scientific">Aromatoleum aromaticum (strain DSM 19018 / LMG 30748 / EbN1)</name>
    <name type="common">Azoarcus sp. (strain EbN1)</name>
    <dbReference type="NCBI Taxonomy" id="76114"/>
    <lineage>
        <taxon>Bacteria</taxon>
        <taxon>Pseudomonadati</taxon>
        <taxon>Pseudomonadota</taxon>
        <taxon>Betaproteobacteria</taxon>
        <taxon>Rhodocyclales</taxon>
        <taxon>Rhodocyclaceae</taxon>
        <taxon>Aromatoleum</taxon>
    </lineage>
</organism>
<dbReference type="AlphaFoldDB" id="Q5P2R2"/>
<reference evidence="2 3" key="1">
    <citation type="journal article" date="2005" name="Arch. Microbiol.">
        <title>The genome sequence of an anaerobic aromatic-degrading denitrifying bacterium, strain EbN1.</title>
        <authorList>
            <person name="Rabus R."/>
            <person name="Kube M."/>
            <person name="Heider J."/>
            <person name="Beck A."/>
            <person name="Heitmann K."/>
            <person name="Widdel F."/>
            <person name="Reinhardt R."/>
        </authorList>
    </citation>
    <scope>NUCLEOTIDE SEQUENCE [LARGE SCALE GENOMIC DNA]</scope>
    <source>
        <strain evidence="2 3">EbN1</strain>
    </source>
</reference>
<name>Q5P2R2_AROAE</name>
<dbReference type="STRING" id="76114.ebA4012"/>
<accession>Q5P2R2</accession>
<sequence length="120" mass="13213">MACFTRKRRIREHDSSGTKPRPSPPPRGTSAIARSGRYPGSWADRRPVGECRTGRIAFPDWSSSGGWMRLASTYRCGGSTGMAKALSDDRSRTCFPFNLPARFAFGHLKHVAPGNRMRGG</sequence>
<protein>
    <submittedName>
        <fullName evidence="2">Uncharacterized protein</fullName>
    </submittedName>
</protein>
<dbReference type="Proteomes" id="UP000006552">
    <property type="component" value="Chromosome"/>
</dbReference>
<evidence type="ECO:0000256" key="1">
    <source>
        <dbReference type="SAM" id="MobiDB-lite"/>
    </source>
</evidence>
<keyword evidence="3" id="KW-1185">Reference proteome</keyword>
<proteinExistence type="predicted"/>
<gene>
    <name evidence="2" type="ORF">ebA4012</name>
</gene>
<feature type="region of interest" description="Disordered" evidence="1">
    <location>
        <begin position="1"/>
        <end position="46"/>
    </location>
</feature>
<dbReference type="KEGG" id="eba:ebA4012"/>
<dbReference type="EMBL" id="CR555306">
    <property type="protein sequence ID" value="CAI08402.1"/>
    <property type="molecule type" value="Genomic_DNA"/>
</dbReference>
<dbReference type="HOGENOM" id="CLU_2044836_0_0_4"/>